<feature type="signal peptide" evidence="3">
    <location>
        <begin position="1"/>
        <end position="32"/>
    </location>
</feature>
<dbReference type="PROSITE" id="PS51318">
    <property type="entry name" value="TAT"/>
    <property type="match status" value="1"/>
</dbReference>
<dbReference type="Gene3D" id="2.60.40.10">
    <property type="entry name" value="Immunoglobulins"/>
    <property type="match status" value="1"/>
</dbReference>
<reference evidence="4 5" key="1">
    <citation type="submission" date="2020-07" db="EMBL/GenBank/DDBJ databases">
        <title>Sequencing the genomes of 1000 actinobacteria strains.</title>
        <authorList>
            <person name="Klenk H.-P."/>
        </authorList>
    </citation>
    <scope>NUCLEOTIDE SEQUENCE [LARGE SCALE GENOMIC DNA]</scope>
    <source>
        <strain evidence="4 5">DSM 24723</strain>
    </source>
</reference>
<protein>
    <recommendedName>
        <fullName evidence="6">Secreted protein</fullName>
    </recommendedName>
</protein>
<dbReference type="InterPro" id="IPR006311">
    <property type="entry name" value="TAT_signal"/>
</dbReference>
<evidence type="ECO:0008006" key="6">
    <source>
        <dbReference type="Google" id="ProtNLM"/>
    </source>
</evidence>
<comment type="caution">
    <text evidence="4">The sequence shown here is derived from an EMBL/GenBank/DDBJ whole genome shotgun (WGS) entry which is preliminary data.</text>
</comment>
<feature type="chain" id="PRO_5032679612" description="Secreted protein" evidence="3">
    <location>
        <begin position="33"/>
        <end position="683"/>
    </location>
</feature>
<keyword evidence="3" id="KW-0732">Signal</keyword>
<evidence type="ECO:0000256" key="2">
    <source>
        <dbReference type="SAM" id="Phobius"/>
    </source>
</evidence>
<dbReference type="GO" id="GO:0005975">
    <property type="term" value="P:carbohydrate metabolic process"/>
    <property type="evidence" value="ECO:0007669"/>
    <property type="project" value="UniProtKB-ARBA"/>
</dbReference>
<accession>A0A852X122</accession>
<dbReference type="EMBL" id="JACBZX010000001">
    <property type="protein sequence ID" value="NYG36559.1"/>
    <property type="molecule type" value="Genomic_DNA"/>
</dbReference>
<evidence type="ECO:0000313" key="4">
    <source>
        <dbReference type="EMBL" id="NYG36559.1"/>
    </source>
</evidence>
<dbReference type="Pfam" id="PF19516">
    <property type="entry name" value="DUF6049"/>
    <property type="match status" value="1"/>
</dbReference>
<evidence type="ECO:0000256" key="3">
    <source>
        <dbReference type="SAM" id="SignalP"/>
    </source>
</evidence>
<name>A0A852X122_9MICO</name>
<keyword evidence="5" id="KW-1185">Reference proteome</keyword>
<feature type="compositionally biased region" description="Low complexity" evidence="1">
    <location>
        <begin position="343"/>
        <end position="354"/>
    </location>
</feature>
<evidence type="ECO:0000256" key="1">
    <source>
        <dbReference type="SAM" id="MobiDB-lite"/>
    </source>
</evidence>
<dbReference type="Proteomes" id="UP000592181">
    <property type="component" value="Unassembled WGS sequence"/>
</dbReference>
<dbReference type="InterPro" id="IPR046112">
    <property type="entry name" value="DUF6049"/>
</dbReference>
<evidence type="ECO:0000313" key="5">
    <source>
        <dbReference type="Proteomes" id="UP000592181"/>
    </source>
</evidence>
<keyword evidence="2" id="KW-1133">Transmembrane helix</keyword>
<keyword evidence="2" id="KW-0472">Membrane</keyword>
<feature type="region of interest" description="Disordered" evidence="1">
    <location>
        <begin position="86"/>
        <end position="113"/>
    </location>
</feature>
<dbReference type="RefSeq" id="WP_179462046.1">
    <property type="nucleotide sequence ID" value="NZ_JACBZX010000001.1"/>
</dbReference>
<proteinExistence type="predicted"/>
<dbReference type="AlphaFoldDB" id="A0A852X122"/>
<sequence length="683" mass="71464">MAAARRRGLIRGAGALLALLLTTLLLPPAALARPGGAGDVADLRVVLTDITPVVTSDDGTARITAEVSNTGTTTVDDASISVVTGPSGVSATDWSESDDPVQGSALDTAEPAALGPGEQTTVRLEVDAADLLPGRSWGAAPVSVQVDQAPRAVRTFLGVHRAKEYEPLRMLWGVPVTLPHDRRVVGAPGADREAGWENAVGEGSRVAELTDESPEDGEVWFLDPTVLGSVPEGPAQPDSFAGEREIRDARAEVVRENLDPDATVVLPDADADIAAAAASEESAALVDPQVTSGQELADELGATGDLAWPADGIVSQDRVAAYTDMYGRQPTVVVPSTSLPQDGSRSSPRRSGSGAPLLVADATLSDTVGGLTGTQDAVLARQRVVAETAEILAQMPGTGRSVLVLPGRDSEPDPQAYAQVRDGATDIPWLESATLEEVRAETADAPVVDLPDTVAEAADLLADADPPADPILNDSRATRLTRDREALRTYASVRSDGAVWAEVMGSAFGQLASARWRGHLWSWGQAEGELREEATLTTNDLTVSSGDVNFFADSGRLQITVENHTDVELRNLQVTLEPGRPALRIEQQPEPVTVGPGSRQTVTVEASALAAGNVPIEIQVASPDGEVLTAPAQLDARVRPTGDWIYWVLGGAATLLVVAGVWRTVRRRGDRPVATSGPEGQHG</sequence>
<feature type="region of interest" description="Disordered" evidence="1">
    <location>
        <begin position="332"/>
        <end position="355"/>
    </location>
</feature>
<gene>
    <name evidence="4" type="ORF">BJY28_001028</name>
</gene>
<keyword evidence="2" id="KW-0812">Transmembrane</keyword>
<organism evidence="4 5">
    <name type="scientific">Janibacter alkaliphilus</name>
    <dbReference type="NCBI Taxonomy" id="1069963"/>
    <lineage>
        <taxon>Bacteria</taxon>
        <taxon>Bacillati</taxon>
        <taxon>Actinomycetota</taxon>
        <taxon>Actinomycetes</taxon>
        <taxon>Micrococcales</taxon>
        <taxon>Intrasporangiaceae</taxon>
        <taxon>Janibacter</taxon>
    </lineage>
</organism>
<feature type="transmembrane region" description="Helical" evidence="2">
    <location>
        <begin position="644"/>
        <end position="662"/>
    </location>
</feature>
<dbReference type="InterPro" id="IPR013783">
    <property type="entry name" value="Ig-like_fold"/>
</dbReference>